<name>A0ACC0XBC5_9ROSI</name>
<gene>
    <name evidence="1" type="ORF">Pint_21658</name>
</gene>
<keyword evidence="2" id="KW-1185">Reference proteome</keyword>
<reference evidence="2" key="1">
    <citation type="journal article" date="2023" name="G3 (Bethesda)">
        <title>Genome assembly and association tests identify interacting loci associated with vigor, precocity, and sex in interspecific pistachio rootstocks.</title>
        <authorList>
            <person name="Palmer W."/>
            <person name="Jacygrad E."/>
            <person name="Sagayaradj S."/>
            <person name="Cavanaugh K."/>
            <person name="Han R."/>
            <person name="Bertier L."/>
            <person name="Beede B."/>
            <person name="Kafkas S."/>
            <person name="Golino D."/>
            <person name="Preece J."/>
            <person name="Michelmore R."/>
        </authorList>
    </citation>
    <scope>NUCLEOTIDE SEQUENCE [LARGE SCALE GENOMIC DNA]</scope>
</reference>
<organism evidence="1 2">
    <name type="scientific">Pistacia integerrima</name>
    <dbReference type="NCBI Taxonomy" id="434235"/>
    <lineage>
        <taxon>Eukaryota</taxon>
        <taxon>Viridiplantae</taxon>
        <taxon>Streptophyta</taxon>
        <taxon>Embryophyta</taxon>
        <taxon>Tracheophyta</taxon>
        <taxon>Spermatophyta</taxon>
        <taxon>Magnoliopsida</taxon>
        <taxon>eudicotyledons</taxon>
        <taxon>Gunneridae</taxon>
        <taxon>Pentapetalae</taxon>
        <taxon>rosids</taxon>
        <taxon>malvids</taxon>
        <taxon>Sapindales</taxon>
        <taxon>Anacardiaceae</taxon>
        <taxon>Pistacia</taxon>
    </lineage>
</organism>
<accession>A0ACC0XBC5</accession>
<sequence>MRTPRSFSWLKQG</sequence>
<proteinExistence type="predicted"/>
<evidence type="ECO:0000313" key="2">
    <source>
        <dbReference type="Proteomes" id="UP001163603"/>
    </source>
</evidence>
<protein>
    <submittedName>
        <fullName evidence="1">Uncharacterized protein</fullName>
    </submittedName>
</protein>
<evidence type="ECO:0000313" key="1">
    <source>
        <dbReference type="EMBL" id="KAJ0013901.1"/>
    </source>
</evidence>
<comment type="caution">
    <text evidence="1">The sequence shown here is derived from an EMBL/GenBank/DDBJ whole genome shotgun (WGS) entry which is preliminary data.</text>
</comment>
<dbReference type="EMBL" id="CM047748">
    <property type="protein sequence ID" value="KAJ0013901.1"/>
    <property type="molecule type" value="Genomic_DNA"/>
</dbReference>
<dbReference type="Proteomes" id="UP001163603">
    <property type="component" value="Chromosome 13"/>
</dbReference>